<evidence type="ECO:0000313" key="2">
    <source>
        <dbReference type="Proteomes" id="UP000037696"/>
    </source>
</evidence>
<proteinExistence type="predicted"/>
<keyword evidence="2" id="KW-1185">Reference proteome</keyword>
<accession>A0A0M9WEE4</accession>
<evidence type="ECO:0000313" key="1">
    <source>
        <dbReference type="EMBL" id="KOS41749.1"/>
    </source>
</evidence>
<reference evidence="1 2" key="1">
    <citation type="submission" date="2015-08" db="EMBL/GenBank/DDBJ databases">
        <title>Genome sequencing of Penicillium nordicum.</title>
        <authorList>
            <person name="Nguyen H.D."/>
            <person name="Seifert K.A."/>
        </authorList>
    </citation>
    <scope>NUCLEOTIDE SEQUENCE [LARGE SCALE GENOMIC DNA]</scope>
    <source>
        <strain evidence="1 2">DAOMC 185683</strain>
    </source>
</reference>
<comment type="caution">
    <text evidence="1">The sequence shown here is derived from an EMBL/GenBank/DDBJ whole genome shotgun (WGS) entry which is preliminary data.</text>
</comment>
<feature type="non-terminal residue" evidence="1">
    <location>
        <position position="1"/>
    </location>
</feature>
<dbReference type="Proteomes" id="UP000037696">
    <property type="component" value="Unassembled WGS sequence"/>
</dbReference>
<name>A0A0M9WEE4_9EURO</name>
<dbReference type="EMBL" id="LHQQ01000123">
    <property type="protein sequence ID" value="KOS41749.1"/>
    <property type="molecule type" value="Genomic_DNA"/>
</dbReference>
<protein>
    <submittedName>
        <fullName evidence="1">Uncharacterized protein</fullName>
    </submittedName>
</protein>
<organism evidence="1 2">
    <name type="scientific">Penicillium nordicum</name>
    <dbReference type="NCBI Taxonomy" id="229535"/>
    <lineage>
        <taxon>Eukaryota</taxon>
        <taxon>Fungi</taxon>
        <taxon>Dikarya</taxon>
        <taxon>Ascomycota</taxon>
        <taxon>Pezizomycotina</taxon>
        <taxon>Eurotiomycetes</taxon>
        <taxon>Eurotiomycetidae</taxon>
        <taxon>Eurotiales</taxon>
        <taxon>Aspergillaceae</taxon>
        <taxon>Penicillium</taxon>
    </lineage>
</organism>
<sequence length="40" mass="5103">RTRRRIILRESIGISTFLYRSFVVWFKRPRILYRRNSYLI</sequence>
<dbReference type="AlphaFoldDB" id="A0A0M9WEE4"/>
<gene>
    <name evidence="1" type="ORF">ACN38_g7353</name>
</gene>